<evidence type="ECO:0000259" key="4">
    <source>
        <dbReference type="PROSITE" id="PS50043"/>
    </source>
</evidence>
<dbReference type="Pfam" id="PF00196">
    <property type="entry name" value="GerE"/>
    <property type="match status" value="1"/>
</dbReference>
<dbReference type="PROSITE" id="PS50043">
    <property type="entry name" value="HTH_LUXR_2"/>
    <property type="match status" value="1"/>
</dbReference>
<accession>A0ABY2S9Q9</accession>
<dbReference type="Gene3D" id="3.30.450.40">
    <property type="match status" value="1"/>
</dbReference>
<keyword evidence="3" id="KW-0804">Transcription</keyword>
<name>A0ABY2S9Q9_9PSEU</name>
<keyword evidence="6" id="KW-1185">Reference proteome</keyword>
<dbReference type="InterPro" id="IPR029016">
    <property type="entry name" value="GAF-like_dom_sf"/>
</dbReference>
<dbReference type="PRINTS" id="PR00038">
    <property type="entry name" value="HTHLUXR"/>
</dbReference>
<dbReference type="SUPFAM" id="SSF55781">
    <property type="entry name" value="GAF domain-like"/>
    <property type="match status" value="1"/>
</dbReference>
<dbReference type="PANTHER" id="PTHR44688">
    <property type="entry name" value="DNA-BINDING TRANSCRIPTIONAL ACTIVATOR DEVR_DOSR"/>
    <property type="match status" value="1"/>
</dbReference>
<reference evidence="5 6" key="1">
    <citation type="journal article" date="2015" name="Antonie Van Leeuwenhoek">
        <title>Prauserella endophytica sp. nov., an endophytic actinobacterium isolated from Tamarix taklamakanensis.</title>
        <authorList>
            <person name="Liu J.M."/>
            <person name="Habden X."/>
            <person name="Guo L."/>
            <person name="Tuo L."/>
            <person name="Jiang Z.K."/>
            <person name="Liu S.W."/>
            <person name="Liu X.F."/>
            <person name="Chen L."/>
            <person name="Li R.F."/>
            <person name="Zhang Y.Q."/>
            <person name="Sun C.H."/>
        </authorList>
    </citation>
    <scope>NUCLEOTIDE SEQUENCE [LARGE SCALE GENOMIC DNA]</scope>
    <source>
        <strain evidence="5 6">CGMCC 4.7182</strain>
    </source>
</reference>
<keyword evidence="1" id="KW-0805">Transcription regulation</keyword>
<evidence type="ECO:0000313" key="5">
    <source>
        <dbReference type="EMBL" id="TKG72622.1"/>
    </source>
</evidence>
<dbReference type="InterPro" id="IPR003018">
    <property type="entry name" value="GAF"/>
</dbReference>
<gene>
    <name evidence="5" type="ORF">FCN18_05095</name>
</gene>
<dbReference type="CDD" id="cd06170">
    <property type="entry name" value="LuxR_C_like"/>
    <property type="match status" value="1"/>
</dbReference>
<dbReference type="Pfam" id="PF01590">
    <property type="entry name" value="GAF"/>
    <property type="match status" value="1"/>
</dbReference>
<dbReference type="SUPFAM" id="SSF46894">
    <property type="entry name" value="C-terminal effector domain of the bipartite response regulators"/>
    <property type="match status" value="1"/>
</dbReference>
<dbReference type="Proteomes" id="UP000309992">
    <property type="component" value="Unassembled WGS sequence"/>
</dbReference>
<organism evidence="5 6">
    <name type="scientific">Prauserella endophytica</name>
    <dbReference type="NCBI Taxonomy" id="1592324"/>
    <lineage>
        <taxon>Bacteria</taxon>
        <taxon>Bacillati</taxon>
        <taxon>Actinomycetota</taxon>
        <taxon>Actinomycetes</taxon>
        <taxon>Pseudonocardiales</taxon>
        <taxon>Pseudonocardiaceae</taxon>
        <taxon>Prauserella</taxon>
        <taxon>Prauserella coralliicola group</taxon>
    </lineage>
</organism>
<evidence type="ECO:0000313" key="6">
    <source>
        <dbReference type="Proteomes" id="UP000309992"/>
    </source>
</evidence>
<dbReference type="InterPro" id="IPR000792">
    <property type="entry name" value="Tscrpt_reg_LuxR_C"/>
</dbReference>
<dbReference type="SMART" id="SM00421">
    <property type="entry name" value="HTH_LUXR"/>
    <property type="match status" value="1"/>
</dbReference>
<comment type="caution">
    <text evidence="5">The sequence shown here is derived from an EMBL/GenBank/DDBJ whole genome shotgun (WGS) entry which is preliminary data.</text>
</comment>
<dbReference type="Gene3D" id="1.10.10.10">
    <property type="entry name" value="Winged helix-like DNA-binding domain superfamily/Winged helix DNA-binding domain"/>
    <property type="match status" value="1"/>
</dbReference>
<dbReference type="RefSeq" id="WP_137093554.1">
    <property type="nucleotide sequence ID" value="NZ_SWMS01000002.1"/>
</dbReference>
<dbReference type="InterPro" id="IPR016032">
    <property type="entry name" value="Sig_transdc_resp-reg_C-effctor"/>
</dbReference>
<evidence type="ECO:0000256" key="2">
    <source>
        <dbReference type="ARBA" id="ARBA00023125"/>
    </source>
</evidence>
<keyword evidence="2" id="KW-0238">DNA-binding</keyword>
<dbReference type="PROSITE" id="PS00622">
    <property type="entry name" value="HTH_LUXR_1"/>
    <property type="match status" value="1"/>
</dbReference>
<dbReference type="InterPro" id="IPR036388">
    <property type="entry name" value="WH-like_DNA-bd_sf"/>
</dbReference>
<dbReference type="PANTHER" id="PTHR44688:SF16">
    <property type="entry name" value="DNA-BINDING TRANSCRIPTIONAL ACTIVATOR DEVR_DOSR"/>
    <property type="match status" value="1"/>
</dbReference>
<protein>
    <submittedName>
        <fullName evidence="5">GAF domain-containing protein</fullName>
    </submittedName>
</protein>
<sequence length="281" mass="30317">MTGAAVRELDRMLPHRVHALRRECAVDLTFGGPLDAGGGSVTIRHLDGNLGQTLRHVRVRRGSGLGGKALAQRRPVVVRDYLSTPHIVHAYDHAVAPERVGAVLALPVRLDGDVAGLVYLARRDSLPLGDRTAARAAAAVRSLERDLAIELEVRRRLAEGSSAALRDTRALGDVLSELEAAIELVADQSARQRLHQVCEGLLNFVTGSGRPREPGARGPLSKREVEVLEHVAAGASNNDIAAELGLMPNTVKAYLRSVMRKLGAENRTHAVWLARTSRLID</sequence>
<evidence type="ECO:0000256" key="1">
    <source>
        <dbReference type="ARBA" id="ARBA00023015"/>
    </source>
</evidence>
<dbReference type="EMBL" id="SWMS01000002">
    <property type="protein sequence ID" value="TKG72622.1"/>
    <property type="molecule type" value="Genomic_DNA"/>
</dbReference>
<proteinExistence type="predicted"/>
<evidence type="ECO:0000256" key="3">
    <source>
        <dbReference type="ARBA" id="ARBA00023163"/>
    </source>
</evidence>
<feature type="domain" description="HTH luxR-type" evidence="4">
    <location>
        <begin position="213"/>
        <end position="278"/>
    </location>
</feature>